<gene>
    <name evidence="1" type="primary">hutX</name>
    <name evidence="1" type="ORF">E2F50_04040</name>
</gene>
<organism evidence="1 2">
    <name type="scientific">Rhizobium deserti</name>
    <dbReference type="NCBI Taxonomy" id="2547961"/>
    <lineage>
        <taxon>Bacteria</taxon>
        <taxon>Pseudomonadati</taxon>
        <taxon>Pseudomonadota</taxon>
        <taxon>Alphaproteobacteria</taxon>
        <taxon>Hyphomicrobiales</taxon>
        <taxon>Rhizobiaceae</taxon>
        <taxon>Rhizobium/Agrobacterium group</taxon>
        <taxon>Rhizobium</taxon>
    </lineage>
</organism>
<sequence>MNIASDIKPDRRERALAALAEKPDGVVEAIAGKAEVTPAEILEILPQGAAVIAGKDRFIDIWSEMTAWGTVLFIVHTDDIVLEAEGSLPAGSEGHGWFNIHGDSPIGGHIRKDNCASVTFVDRAFHGRRSCSVWFMNDKGSAMFKVFVRRDENRELIGDQLQKFEALRDRYAAS</sequence>
<proteinExistence type="predicted"/>
<evidence type="ECO:0000313" key="2">
    <source>
        <dbReference type="Proteomes" id="UP000295238"/>
    </source>
</evidence>
<dbReference type="PIRSF" id="PIRSF030840">
    <property type="entry name" value="DUF1008"/>
    <property type="match status" value="1"/>
</dbReference>
<dbReference type="EMBL" id="SMTL01000001">
    <property type="protein sequence ID" value="TDK39300.1"/>
    <property type="molecule type" value="Genomic_DNA"/>
</dbReference>
<dbReference type="OrthoDB" id="8781266at2"/>
<dbReference type="NCBIfam" id="TIGR04108">
    <property type="entry name" value="HutX"/>
    <property type="match status" value="1"/>
</dbReference>
<comment type="caution">
    <text evidence="1">The sequence shown here is derived from an EMBL/GenBank/DDBJ whole genome shotgun (WGS) entry which is preliminary data.</text>
</comment>
<dbReference type="Gene3D" id="3.40.1570.10">
    <property type="entry name" value="HemS/ChuS/ChuX like domains"/>
    <property type="match status" value="1"/>
</dbReference>
<dbReference type="Proteomes" id="UP000295238">
    <property type="component" value="Unassembled WGS sequence"/>
</dbReference>
<keyword evidence="2" id="KW-1185">Reference proteome</keyword>
<reference evidence="1 2" key="1">
    <citation type="submission" date="2019-03" db="EMBL/GenBank/DDBJ databases">
        <title>Rhizobium sp. nov., an bacterium isolated from biocrust in Mu Us Desert.</title>
        <authorList>
            <person name="Lixiong L."/>
        </authorList>
    </citation>
    <scope>NUCLEOTIDE SEQUENCE [LARGE SCALE GENOMIC DNA]</scope>
    <source>
        <strain evidence="1 2">SPY-1</strain>
    </source>
</reference>
<dbReference type="InterPro" id="IPR010413">
    <property type="entry name" value="HutX-like"/>
</dbReference>
<dbReference type="InterPro" id="IPR053733">
    <property type="entry name" value="Heme_Transport_Util_sf"/>
</dbReference>
<dbReference type="RefSeq" id="WP_133314748.1">
    <property type="nucleotide sequence ID" value="NZ_SMTL01000001.1"/>
</dbReference>
<dbReference type="Pfam" id="PF06228">
    <property type="entry name" value="ChuX_HutX"/>
    <property type="match status" value="1"/>
</dbReference>
<dbReference type="AlphaFoldDB" id="A0A4V6PLZ9"/>
<dbReference type="CDD" id="cd16829">
    <property type="entry name" value="ChuX_HutX-like"/>
    <property type="match status" value="1"/>
</dbReference>
<dbReference type="SUPFAM" id="SSF144064">
    <property type="entry name" value="Heme iron utilization protein-like"/>
    <property type="match status" value="1"/>
</dbReference>
<evidence type="ECO:0000313" key="1">
    <source>
        <dbReference type="EMBL" id="TDK39300.1"/>
    </source>
</evidence>
<accession>A0A4V6PLZ9</accession>
<protein>
    <submittedName>
        <fullName evidence="1">Heme utilization cystosolic carrier protein HutX</fullName>
    </submittedName>
</protein>
<name>A0A4V6PLZ9_9HYPH</name>